<keyword evidence="4" id="KW-0964">Secreted</keyword>
<dbReference type="PANTHER" id="PTHR38340">
    <property type="entry name" value="S-LAYER PROTEIN"/>
    <property type="match status" value="1"/>
</dbReference>
<feature type="domain" description="Peptidase metallopeptidase" evidence="10">
    <location>
        <begin position="3"/>
        <end position="171"/>
    </location>
</feature>
<dbReference type="EC" id="3.4.24.40" evidence="11"/>
<evidence type="ECO:0000256" key="4">
    <source>
        <dbReference type="ARBA" id="ARBA00022525"/>
    </source>
</evidence>
<dbReference type="InterPro" id="IPR001818">
    <property type="entry name" value="Pept_M10_metallopeptidase"/>
</dbReference>
<reference evidence="11 12" key="2">
    <citation type="journal article" date="2011" name="J. Bacteriol.">
        <title>Genomes of three methylotrophs from a single niche uncover genetic and metabolic divergence of Methylophilaceae.</title>
        <authorList>
            <person name="Lapidus A."/>
            <person name="Clum A."/>
            <person name="Labutti K."/>
            <person name="Kaluzhnaya M.G."/>
            <person name="Lim S."/>
            <person name="Beck D.A."/>
            <person name="Glavina Del Rio T."/>
            <person name="Nolan M."/>
            <person name="Mavromatis K."/>
            <person name="Huntemann M."/>
            <person name="Lucas S."/>
            <person name="Lidstrom M.E."/>
            <person name="Ivanova N."/>
            <person name="Chistoserdova L."/>
        </authorList>
    </citation>
    <scope>NUCLEOTIDE SEQUENCE [LARGE SCALE GENOMIC DNA]</scope>
    <source>
        <strain evidence="11 12">SIP3-4</strain>
    </source>
</reference>
<gene>
    <name evidence="11" type="ordered locus">Msip34_2776</name>
</gene>
<evidence type="ECO:0000256" key="9">
    <source>
        <dbReference type="ARBA" id="ARBA00022833"/>
    </source>
</evidence>
<evidence type="ECO:0000256" key="6">
    <source>
        <dbReference type="ARBA" id="ARBA00022723"/>
    </source>
</evidence>
<keyword evidence="8 11" id="KW-0378">Hydrolase</keyword>
<dbReference type="InterPro" id="IPR018511">
    <property type="entry name" value="Hemolysin-typ_Ca-bd_CS"/>
</dbReference>
<dbReference type="PROSITE" id="PS00330">
    <property type="entry name" value="HEMOLYSIN_CALCIUM"/>
    <property type="match status" value="4"/>
</dbReference>
<evidence type="ECO:0000313" key="11">
    <source>
        <dbReference type="EMBL" id="ACT52013.1"/>
    </source>
</evidence>
<dbReference type="SMART" id="SM00235">
    <property type="entry name" value="ZnMc"/>
    <property type="match status" value="1"/>
</dbReference>
<keyword evidence="9" id="KW-0862">Zinc</keyword>
<dbReference type="InterPro" id="IPR024079">
    <property type="entry name" value="MetalloPept_cat_dom_sf"/>
</dbReference>
<dbReference type="Gene3D" id="2.150.10.10">
    <property type="entry name" value="Serralysin-like metalloprotease, C-terminal"/>
    <property type="match status" value="2"/>
</dbReference>
<dbReference type="GO" id="GO:0004222">
    <property type="term" value="F:metalloendopeptidase activity"/>
    <property type="evidence" value="ECO:0007669"/>
    <property type="project" value="InterPro"/>
</dbReference>
<evidence type="ECO:0000256" key="5">
    <source>
        <dbReference type="ARBA" id="ARBA00022670"/>
    </source>
</evidence>
<dbReference type="Pfam" id="PF00413">
    <property type="entry name" value="Peptidase_M10"/>
    <property type="match status" value="1"/>
</dbReference>
<dbReference type="GO" id="GO:0005615">
    <property type="term" value="C:extracellular space"/>
    <property type="evidence" value="ECO:0007669"/>
    <property type="project" value="InterPro"/>
</dbReference>
<dbReference type="Gene3D" id="3.40.390.10">
    <property type="entry name" value="Collagenase (Catalytic Domain)"/>
    <property type="match status" value="1"/>
</dbReference>
<proteinExistence type="inferred from homology"/>
<dbReference type="eggNOG" id="COG2931">
    <property type="taxonomic scope" value="Bacteria"/>
</dbReference>
<evidence type="ECO:0000256" key="7">
    <source>
        <dbReference type="ARBA" id="ARBA00022737"/>
    </source>
</evidence>
<dbReference type="InterPro" id="IPR013858">
    <property type="entry name" value="Peptidase_M10B_C"/>
</dbReference>
<keyword evidence="12" id="KW-1185">Reference proteome</keyword>
<dbReference type="Pfam" id="PF00353">
    <property type="entry name" value="HemolysinCabind"/>
    <property type="match status" value="2"/>
</dbReference>
<accession>C6XBP3</accession>
<dbReference type="GO" id="GO:0031012">
    <property type="term" value="C:extracellular matrix"/>
    <property type="evidence" value="ECO:0007669"/>
    <property type="project" value="InterPro"/>
</dbReference>
<dbReference type="Proteomes" id="UP000002743">
    <property type="component" value="Chromosome"/>
</dbReference>
<dbReference type="AlphaFoldDB" id="C6XBP3"/>
<dbReference type="GO" id="GO:0006508">
    <property type="term" value="P:proteolysis"/>
    <property type="evidence" value="ECO:0007669"/>
    <property type="project" value="UniProtKB-KW"/>
</dbReference>
<organism evidence="11 12">
    <name type="scientific">Methylovorus glucosotrophus (strain SIP3-4)</name>
    <dbReference type="NCBI Taxonomy" id="582744"/>
    <lineage>
        <taxon>Bacteria</taxon>
        <taxon>Pseudomonadati</taxon>
        <taxon>Pseudomonadota</taxon>
        <taxon>Betaproteobacteria</taxon>
        <taxon>Nitrosomonadales</taxon>
        <taxon>Methylophilaceae</taxon>
        <taxon>Methylovorus</taxon>
    </lineage>
</organism>
<dbReference type="HOGENOM" id="CLU_450413_0_0_4"/>
<dbReference type="PRINTS" id="PR00313">
    <property type="entry name" value="CABNDNGRPT"/>
</dbReference>
<name>C6XBP3_METGS</name>
<evidence type="ECO:0000256" key="3">
    <source>
        <dbReference type="ARBA" id="ARBA00009490"/>
    </source>
</evidence>
<dbReference type="RefSeq" id="WP_015831212.1">
    <property type="nucleotide sequence ID" value="NC_012969.1"/>
</dbReference>
<dbReference type="InterPro" id="IPR001343">
    <property type="entry name" value="Hemolysn_Ca-bd"/>
</dbReference>
<dbReference type="SUPFAM" id="SSF51120">
    <property type="entry name" value="beta-Roll"/>
    <property type="match status" value="2"/>
</dbReference>
<dbReference type="InterPro" id="IPR011049">
    <property type="entry name" value="Serralysin-like_metalloprot_C"/>
</dbReference>
<dbReference type="STRING" id="582744.Msip34_2776"/>
<sequence length="559" mass="58044">MAKSTSFDDYVTYLIDTEENDTASASLGKTTITVSLAGLTDNSQQEAAARHALEAWEDATGLTFTIVTSGSADIYIGNDDALGEGAYAYEENDARYINVSENWMDGFPADEQWSVGSYGVQTFIHEIGHTLGLGHGGPYNGNGSYAKDAIFALDTNQYSIMSYFDQSNYGGASNLFLLSPMMADIAAIRLLYGNLATNTGDTLYGLGETVLGGTSDMGSYAGYARTISDSDGTDTMDFSNVSRGSVIDMRAGGFSSINGYKKNFAIAQDTTIENLNATLGRDTVTGNDADNLIYGLSGNDKISSGAGNDTLDGGLGGDTLTGGLGDDVYYINSSKDVISEKADGGTDVVYASVSYTMASYLEEVVLQGSASTKLKATGNAMANQITGDDGANVLNGGAGNDTLAGGLGRDTLAGGTGNDSLDGGDANDKLDGGAGDDTLVGGAGNDLLKGGAGSDIFIIEDGTDHDIISDFAYSSKTSKGITTIVEDKLYITGHDYDQDTLFDGDDYSVGLAADDSGLLFSFYSGGSLLLKGIGESMLDKFDIAALHTDENGDSYFSLA</sequence>
<dbReference type="InterPro" id="IPR050557">
    <property type="entry name" value="RTX_toxin/Mannuronan_C5-epim"/>
</dbReference>
<reference evidence="12" key="1">
    <citation type="submission" date="2009-07" db="EMBL/GenBank/DDBJ databases">
        <title>Complete sequence of chromosome of Methylovorus sp. SIP3-4.</title>
        <authorList>
            <person name="Lucas S."/>
            <person name="Copeland A."/>
            <person name="Lapidus A."/>
            <person name="Glavina del Rio T."/>
            <person name="Tice H."/>
            <person name="Bruce D."/>
            <person name="Goodwin L."/>
            <person name="Pitluck S."/>
            <person name="Clum A."/>
            <person name="Larimer F."/>
            <person name="Land M."/>
            <person name="Hauser L."/>
            <person name="Kyrpides N."/>
            <person name="Mikhailova N."/>
            <person name="Kayluzhnaya M."/>
            <person name="Chistoserdova L."/>
        </authorList>
    </citation>
    <scope>NUCLEOTIDE SEQUENCE [LARGE SCALE GENOMIC DNA]</scope>
    <source>
        <strain evidence="12">SIP3-4</strain>
    </source>
</reference>
<evidence type="ECO:0000313" key="12">
    <source>
        <dbReference type="Proteomes" id="UP000002743"/>
    </source>
</evidence>
<comment type="similarity">
    <text evidence="3">Belongs to the peptidase M10B family.</text>
</comment>
<evidence type="ECO:0000259" key="10">
    <source>
        <dbReference type="SMART" id="SM00235"/>
    </source>
</evidence>
<keyword evidence="6" id="KW-0479">Metal-binding</keyword>
<comment type="cofactor">
    <cofactor evidence="1">
        <name>Ca(2+)</name>
        <dbReference type="ChEBI" id="CHEBI:29108"/>
    </cofactor>
</comment>
<keyword evidence="7" id="KW-0677">Repeat</keyword>
<dbReference type="InterPro" id="IPR006026">
    <property type="entry name" value="Peptidase_Metallo"/>
</dbReference>
<dbReference type="EMBL" id="CP001674">
    <property type="protein sequence ID" value="ACT52013.1"/>
    <property type="molecule type" value="Genomic_DNA"/>
</dbReference>
<evidence type="ECO:0000256" key="8">
    <source>
        <dbReference type="ARBA" id="ARBA00022801"/>
    </source>
</evidence>
<comment type="subcellular location">
    <subcellularLocation>
        <location evidence="2">Secreted</location>
    </subcellularLocation>
</comment>
<dbReference type="PANTHER" id="PTHR38340:SF1">
    <property type="entry name" value="S-LAYER PROTEIN"/>
    <property type="match status" value="1"/>
</dbReference>
<evidence type="ECO:0000256" key="1">
    <source>
        <dbReference type="ARBA" id="ARBA00001913"/>
    </source>
</evidence>
<dbReference type="KEGG" id="mei:Msip34_2776"/>
<dbReference type="Pfam" id="PF08548">
    <property type="entry name" value="Peptidase_M10_C"/>
    <property type="match status" value="1"/>
</dbReference>
<dbReference type="OrthoDB" id="8538764at2"/>
<protein>
    <submittedName>
        <fullName evidence="11">Serralysin</fullName>
        <ecNumber evidence="11">3.4.24.40</ecNumber>
    </submittedName>
</protein>
<dbReference type="GO" id="GO:0008270">
    <property type="term" value="F:zinc ion binding"/>
    <property type="evidence" value="ECO:0007669"/>
    <property type="project" value="InterPro"/>
</dbReference>
<evidence type="ECO:0000256" key="2">
    <source>
        <dbReference type="ARBA" id="ARBA00004613"/>
    </source>
</evidence>
<dbReference type="SUPFAM" id="SSF55486">
    <property type="entry name" value="Metalloproteases ('zincins'), catalytic domain"/>
    <property type="match status" value="1"/>
</dbReference>
<dbReference type="GO" id="GO:0005509">
    <property type="term" value="F:calcium ion binding"/>
    <property type="evidence" value="ECO:0007669"/>
    <property type="project" value="InterPro"/>
</dbReference>
<keyword evidence="5" id="KW-0645">Protease</keyword>